<dbReference type="EMBL" id="DTDH01000089">
    <property type="protein sequence ID" value="HGT98387.1"/>
    <property type="molecule type" value="Genomic_DNA"/>
</dbReference>
<comment type="catalytic activity">
    <reaction evidence="2">
        <text>Couples ATP hydrolysis with the unwinding of duplex DNA by translocating in the 3'-5' direction.</text>
        <dbReference type="EC" id="5.6.2.4"/>
    </reaction>
</comment>
<reference evidence="7" key="1">
    <citation type="journal article" date="2020" name="mSystems">
        <title>Genome- and Community-Level Interaction Insights into Carbon Utilization and Element Cycling Functions of Hydrothermarchaeota in Hydrothermal Sediment.</title>
        <authorList>
            <person name="Zhou Z."/>
            <person name="Liu Y."/>
            <person name="Xu W."/>
            <person name="Pan J."/>
            <person name="Luo Z.H."/>
            <person name="Li M."/>
        </authorList>
    </citation>
    <scope>NUCLEOTIDE SEQUENCE [LARGE SCALE GENOMIC DNA]</scope>
    <source>
        <strain evidence="6">SpSt-629</strain>
        <strain evidence="7">SpSt-688</strain>
    </source>
</reference>
<accession>A0A7J3MXW3</accession>
<dbReference type="PANTHER" id="PTHR42957:SF1">
    <property type="entry name" value="HELICASE MJ1565-RELATED"/>
    <property type="match status" value="1"/>
</dbReference>
<evidence type="ECO:0000256" key="2">
    <source>
        <dbReference type="ARBA" id="ARBA00034617"/>
    </source>
</evidence>
<dbReference type="GO" id="GO:0005524">
    <property type="term" value="F:ATP binding"/>
    <property type="evidence" value="ECO:0007669"/>
    <property type="project" value="UniProtKB-KW"/>
</dbReference>
<evidence type="ECO:0000313" key="7">
    <source>
        <dbReference type="EMBL" id="HGT98387.1"/>
    </source>
</evidence>
<evidence type="ECO:0000259" key="5">
    <source>
        <dbReference type="Pfam" id="PF01935"/>
    </source>
</evidence>
<feature type="domain" description="Helicase HerA central" evidence="5">
    <location>
        <begin position="147"/>
        <end position="341"/>
    </location>
</feature>
<gene>
    <name evidence="6" type="ORF">ENT99_07445</name>
    <name evidence="7" type="ORF">ENU64_03040</name>
</gene>
<dbReference type="PANTHER" id="PTHR42957">
    <property type="entry name" value="HELICASE MJ1565-RELATED"/>
    <property type="match status" value="1"/>
</dbReference>
<dbReference type="GO" id="GO:0043138">
    <property type="term" value="F:3'-5' DNA helicase activity"/>
    <property type="evidence" value="ECO:0007669"/>
    <property type="project" value="UniProtKB-EC"/>
</dbReference>
<dbReference type="Pfam" id="PF01935">
    <property type="entry name" value="DUF87"/>
    <property type="match status" value="1"/>
</dbReference>
<comment type="catalytic activity">
    <reaction evidence="3">
        <text>ATP + H2O = ADP + phosphate + H(+)</text>
        <dbReference type="Rhea" id="RHEA:13065"/>
        <dbReference type="ChEBI" id="CHEBI:15377"/>
        <dbReference type="ChEBI" id="CHEBI:15378"/>
        <dbReference type="ChEBI" id="CHEBI:30616"/>
        <dbReference type="ChEBI" id="CHEBI:43474"/>
        <dbReference type="ChEBI" id="CHEBI:456216"/>
        <dbReference type="EC" id="5.6.2.3"/>
    </reaction>
</comment>
<comment type="caution">
    <text evidence="7">The sequence shown here is derived from an EMBL/GenBank/DDBJ whole genome shotgun (WGS) entry which is preliminary data.</text>
</comment>
<dbReference type="InterPro" id="IPR002789">
    <property type="entry name" value="HerA_central"/>
</dbReference>
<keyword evidence="7" id="KW-0067">ATP-binding</keyword>
<dbReference type="SUPFAM" id="SSF52540">
    <property type="entry name" value="P-loop containing nucleoside triphosphate hydrolases"/>
    <property type="match status" value="1"/>
</dbReference>
<evidence type="ECO:0000256" key="4">
    <source>
        <dbReference type="ARBA" id="ARBA00048988"/>
    </source>
</evidence>
<proteinExistence type="inferred from homology"/>
<evidence type="ECO:0000256" key="3">
    <source>
        <dbReference type="ARBA" id="ARBA00048954"/>
    </source>
</evidence>
<dbReference type="AlphaFoldDB" id="A0A7J3MXW3"/>
<evidence type="ECO:0000256" key="1">
    <source>
        <dbReference type="ARBA" id="ARBA00007816"/>
    </source>
</evidence>
<dbReference type="InterPro" id="IPR027417">
    <property type="entry name" value="P-loop_NTPase"/>
</dbReference>
<comment type="catalytic activity">
    <reaction evidence="4">
        <text>ATP + H2O = ADP + phosphate + H(+)</text>
        <dbReference type="Rhea" id="RHEA:13065"/>
        <dbReference type="ChEBI" id="CHEBI:15377"/>
        <dbReference type="ChEBI" id="CHEBI:15378"/>
        <dbReference type="ChEBI" id="CHEBI:30616"/>
        <dbReference type="ChEBI" id="CHEBI:43474"/>
        <dbReference type="ChEBI" id="CHEBI:456216"/>
        <dbReference type="EC" id="5.6.2.4"/>
    </reaction>
</comment>
<sequence length="493" mass="55451">MALTNSYRDGVPIDKVTDVESIGFVVGESKPYRAEIIASRPLTIGEYLCMEYYGYHVLSMVSSSTIGSHVITSDIYDPKDIERIVKTIKGGERMYYYKGLVNILGYLDPESQKLKIPPIPPPPGTEVFKAARSFLSKIFSPDKDSYIRIGVLLREPTVEARVNINKVVSRHLGILAMTGMGKSNLVALLAKRVIEKNGTIVIFDYHGEYVSMNMKSLNIIRPKLNPRTMNLDEVARLLNVPVNASRQRMALYECLENLQHNGVEFFQYIKKCLQNRVARYGSSAQKLLDSITVYERYLKKILDENVDDVLDRIVLGAINVVDLSELHINQADAVIAHWLNRLLTSRKEATISENRRGFPIPILVVIEEAHVFLPNDYETATKREAISIVREGRKFGVGLVVISQRPRGLDSTILSQLGNLAILRIVHPEDQAYVARYCESVVHDVINELPGLNTGEAILLGEWVKTPTVAKIDYVGEKFSGFDIDAVSIWHSY</sequence>
<dbReference type="GO" id="GO:0043139">
    <property type="term" value="F:5'-3' DNA helicase activity"/>
    <property type="evidence" value="ECO:0007669"/>
    <property type="project" value="UniProtKB-EC"/>
</dbReference>
<dbReference type="Gene3D" id="3.40.50.300">
    <property type="entry name" value="P-loop containing nucleotide triphosphate hydrolases"/>
    <property type="match status" value="2"/>
</dbReference>
<name>A0A7J3MXW3_9CREN</name>
<dbReference type="EMBL" id="DTAU01000141">
    <property type="protein sequence ID" value="HFQ79510.1"/>
    <property type="molecule type" value="Genomic_DNA"/>
</dbReference>
<keyword evidence="7" id="KW-0547">Nucleotide-binding</keyword>
<dbReference type="InterPro" id="IPR008571">
    <property type="entry name" value="HerA-like"/>
</dbReference>
<organism evidence="7">
    <name type="scientific">Ignisphaera aggregans</name>
    <dbReference type="NCBI Taxonomy" id="334771"/>
    <lineage>
        <taxon>Archaea</taxon>
        <taxon>Thermoproteota</taxon>
        <taxon>Thermoprotei</taxon>
        <taxon>Desulfurococcales</taxon>
        <taxon>Desulfurococcaceae</taxon>
        <taxon>Ignisphaera</taxon>
    </lineage>
</organism>
<evidence type="ECO:0000313" key="6">
    <source>
        <dbReference type="EMBL" id="HFQ79510.1"/>
    </source>
</evidence>
<protein>
    <submittedName>
        <fullName evidence="7">ATP-binding protein</fullName>
    </submittedName>
</protein>
<comment type="similarity">
    <text evidence="1">Belongs to the HerA family.</text>
</comment>